<feature type="transmembrane region" description="Helical" evidence="7">
    <location>
        <begin position="168"/>
        <end position="186"/>
    </location>
</feature>
<dbReference type="SUPFAM" id="SSF54862">
    <property type="entry name" value="4Fe-4S ferredoxins"/>
    <property type="match status" value="1"/>
</dbReference>
<keyword evidence="4" id="KW-0249">Electron transport</keyword>
<dbReference type="Proteomes" id="UP000315827">
    <property type="component" value="Unassembled WGS sequence"/>
</dbReference>
<evidence type="ECO:0000256" key="3">
    <source>
        <dbReference type="ARBA" id="ARBA00022723"/>
    </source>
</evidence>
<evidence type="ECO:0000256" key="7">
    <source>
        <dbReference type="SAM" id="Phobius"/>
    </source>
</evidence>
<gene>
    <name evidence="9" type="ORF">FSA05_10635</name>
</gene>
<evidence type="ECO:0000313" key="9">
    <source>
        <dbReference type="EMBL" id="TWV61765.1"/>
    </source>
</evidence>
<keyword evidence="7" id="KW-1133">Transmembrane helix</keyword>
<evidence type="ECO:0000256" key="4">
    <source>
        <dbReference type="ARBA" id="ARBA00022982"/>
    </source>
</evidence>
<reference evidence="9 10" key="1">
    <citation type="submission" date="2019-07" db="EMBL/GenBank/DDBJ databases">
        <title>Genome sequencing of Parabacteroides distasonis iSURF_7.</title>
        <authorList>
            <person name="Degefu H.N."/>
            <person name="Ruoff K.L."/>
            <person name="Price C.E."/>
            <person name="Valls R.A."/>
            <person name="O'Toole G.A."/>
        </authorList>
    </citation>
    <scope>NUCLEOTIDE SEQUENCE [LARGE SCALE GENOMIC DNA]</scope>
    <source>
        <strain evidence="9 10">CFPLTA003_1B</strain>
    </source>
</reference>
<feature type="transmembrane region" description="Helical" evidence="7">
    <location>
        <begin position="121"/>
        <end position="147"/>
    </location>
</feature>
<dbReference type="GO" id="GO:0005886">
    <property type="term" value="C:plasma membrane"/>
    <property type="evidence" value="ECO:0007669"/>
    <property type="project" value="TreeGrafter"/>
</dbReference>
<keyword evidence="6" id="KW-0411">Iron-sulfur</keyword>
<keyword evidence="5" id="KW-0408">Iron</keyword>
<protein>
    <submittedName>
        <fullName evidence="9">4Fe-4S binding protein</fullName>
    </submittedName>
</protein>
<feature type="transmembrane region" description="Helical" evidence="7">
    <location>
        <begin position="38"/>
        <end position="59"/>
    </location>
</feature>
<accession>A0A5C6KGW3</accession>
<organism evidence="9 10">
    <name type="scientific">Parabacteroides distasonis</name>
    <dbReference type="NCBI Taxonomy" id="823"/>
    <lineage>
        <taxon>Bacteria</taxon>
        <taxon>Pseudomonadati</taxon>
        <taxon>Bacteroidota</taxon>
        <taxon>Bacteroidia</taxon>
        <taxon>Bacteroidales</taxon>
        <taxon>Tannerellaceae</taxon>
        <taxon>Parabacteroides</taxon>
    </lineage>
</organism>
<dbReference type="InterPro" id="IPR051684">
    <property type="entry name" value="Electron_Trans/Redox"/>
</dbReference>
<evidence type="ECO:0000256" key="6">
    <source>
        <dbReference type="ARBA" id="ARBA00023014"/>
    </source>
</evidence>
<proteinExistence type="predicted"/>
<evidence type="ECO:0000256" key="2">
    <source>
        <dbReference type="ARBA" id="ARBA00022485"/>
    </source>
</evidence>
<dbReference type="EMBL" id="VOHW01000005">
    <property type="protein sequence ID" value="TWV61765.1"/>
    <property type="molecule type" value="Genomic_DNA"/>
</dbReference>
<keyword evidence="7" id="KW-0472">Membrane</keyword>
<evidence type="ECO:0000313" key="10">
    <source>
        <dbReference type="Proteomes" id="UP000315827"/>
    </source>
</evidence>
<dbReference type="InterPro" id="IPR017896">
    <property type="entry name" value="4Fe4S_Fe-S-bd"/>
</dbReference>
<dbReference type="GO" id="GO:0046872">
    <property type="term" value="F:metal ion binding"/>
    <property type="evidence" value="ECO:0007669"/>
    <property type="project" value="UniProtKB-KW"/>
</dbReference>
<feature type="transmembrane region" description="Helical" evidence="7">
    <location>
        <begin position="75"/>
        <end position="97"/>
    </location>
</feature>
<dbReference type="PANTHER" id="PTHR30176">
    <property type="entry name" value="FERREDOXIN-TYPE PROTEIN NAPH"/>
    <property type="match status" value="1"/>
</dbReference>
<dbReference type="RefSeq" id="WP_146375505.1">
    <property type="nucleotide sequence ID" value="NZ_VOHW01000005.1"/>
</dbReference>
<dbReference type="Pfam" id="PF12801">
    <property type="entry name" value="Fer4_5"/>
    <property type="match status" value="2"/>
</dbReference>
<feature type="domain" description="4Fe-4S ferredoxin-type" evidence="8">
    <location>
        <begin position="269"/>
        <end position="297"/>
    </location>
</feature>
<feature type="domain" description="4Fe-4S ferredoxin-type" evidence="8">
    <location>
        <begin position="240"/>
        <end position="268"/>
    </location>
</feature>
<comment type="caution">
    <text evidence="9">The sequence shown here is derived from an EMBL/GenBank/DDBJ whole genome shotgun (WGS) entry which is preliminary data.</text>
</comment>
<evidence type="ECO:0000256" key="5">
    <source>
        <dbReference type="ARBA" id="ARBA00023004"/>
    </source>
</evidence>
<keyword evidence="1" id="KW-0813">Transport</keyword>
<keyword evidence="7" id="KW-0812">Transmembrane</keyword>
<keyword evidence="3" id="KW-0479">Metal-binding</keyword>
<evidence type="ECO:0000256" key="1">
    <source>
        <dbReference type="ARBA" id="ARBA00022448"/>
    </source>
</evidence>
<feature type="transmembrane region" description="Helical" evidence="7">
    <location>
        <begin position="192"/>
        <end position="211"/>
    </location>
</feature>
<evidence type="ECO:0000259" key="8">
    <source>
        <dbReference type="PROSITE" id="PS51379"/>
    </source>
</evidence>
<dbReference type="PROSITE" id="PS51379">
    <property type="entry name" value="4FE4S_FER_2"/>
    <property type="match status" value="2"/>
</dbReference>
<dbReference type="PANTHER" id="PTHR30176:SF3">
    <property type="entry name" value="FERREDOXIN-TYPE PROTEIN NAPH"/>
    <property type="match status" value="1"/>
</dbReference>
<keyword evidence="2" id="KW-0004">4Fe-4S</keyword>
<dbReference type="GO" id="GO:0051539">
    <property type="term" value="F:4 iron, 4 sulfur cluster binding"/>
    <property type="evidence" value="ECO:0007669"/>
    <property type="project" value="UniProtKB-KW"/>
</dbReference>
<name>A0A5C6KGW3_PARDI</name>
<dbReference type="AlphaFoldDB" id="A0A5C6KGW3"/>
<sequence>MLYPKVNKLVISTVLLVGGLLSIVQVMPKNPLLIGERLFPYGGWIQVILAMIYGGWLCYKMQDRQERPKWRKRAWLLFSIVFFGQLALGIFADPIFLMTGKLHLPIPAVILAGPLYRFEGLFMPILFISTLLLSGPAWCSQLCYFGAFDAWSARGKLERKRFPYHKQMRYSILFLVMLGAILLRIFGASGRIATAFGIAVGVIGLLVMLLFSRKRRKMVHCSSYCPIGTLVSFLKYLSPFRVRLTTDCCYCMACTNACRYDALHKEEIEKGKIGYTCTYCGDCLSACKHGAIEYHFPGLRPTTAERLWIVVTVVLHTCFLMIARI</sequence>